<dbReference type="Proteomes" id="UP000229433">
    <property type="component" value="Unassembled WGS sequence"/>
</dbReference>
<evidence type="ECO:0000313" key="10">
    <source>
        <dbReference type="EMBL" id="PHQ31169.1"/>
    </source>
</evidence>
<keyword evidence="2" id="KW-1134">Transmembrane beta strand</keyword>
<reference evidence="10 11" key="1">
    <citation type="submission" date="2017-08" db="EMBL/GenBank/DDBJ databases">
        <title>The whole genome shortgun sequences of strain Leeuwenhoekiella nanhaiensis G18 from the South China Sea.</title>
        <authorList>
            <person name="Liu Q."/>
        </authorList>
    </citation>
    <scope>NUCLEOTIDE SEQUENCE [LARGE SCALE GENOMIC DNA]</scope>
    <source>
        <strain evidence="10 11">G18</strain>
    </source>
</reference>
<evidence type="ECO:0000256" key="2">
    <source>
        <dbReference type="ARBA" id="ARBA00022452"/>
    </source>
</evidence>
<feature type="domain" description="POTRA" evidence="9">
    <location>
        <begin position="309"/>
        <end position="394"/>
    </location>
</feature>
<evidence type="ECO:0000259" key="9">
    <source>
        <dbReference type="PROSITE" id="PS51779"/>
    </source>
</evidence>
<evidence type="ECO:0000313" key="11">
    <source>
        <dbReference type="Proteomes" id="UP000229433"/>
    </source>
</evidence>
<keyword evidence="5" id="KW-0677">Repeat</keyword>
<dbReference type="Gene3D" id="3.10.20.310">
    <property type="entry name" value="membrane protein fhac"/>
    <property type="match status" value="5"/>
</dbReference>
<dbReference type="PANTHER" id="PTHR12815">
    <property type="entry name" value="SORTING AND ASSEMBLY MACHINERY SAMM50 PROTEIN FAMILY MEMBER"/>
    <property type="match status" value="1"/>
</dbReference>
<dbReference type="GO" id="GO:0009279">
    <property type="term" value="C:cell outer membrane"/>
    <property type="evidence" value="ECO:0007669"/>
    <property type="project" value="UniProtKB-UniRule"/>
</dbReference>
<dbReference type="OrthoDB" id="9802086at2"/>
<organism evidence="10 11">
    <name type="scientific">Leeuwenhoekiella nanhaiensis</name>
    <dbReference type="NCBI Taxonomy" id="1655491"/>
    <lineage>
        <taxon>Bacteria</taxon>
        <taxon>Pseudomonadati</taxon>
        <taxon>Bacteroidota</taxon>
        <taxon>Flavobacteriia</taxon>
        <taxon>Flavobacteriales</taxon>
        <taxon>Flavobacteriaceae</taxon>
        <taxon>Leeuwenhoekiella</taxon>
    </lineage>
</organism>
<evidence type="ECO:0000256" key="4">
    <source>
        <dbReference type="ARBA" id="ARBA00022729"/>
    </source>
</evidence>
<dbReference type="Pfam" id="PF01103">
    <property type="entry name" value="Omp85"/>
    <property type="match status" value="1"/>
</dbReference>
<dbReference type="InterPro" id="IPR039910">
    <property type="entry name" value="D15-like"/>
</dbReference>
<dbReference type="InterPro" id="IPR000184">
    <property type="entry name" value="Bac_surfAg_D15"/>
</dbReference>
<evidence type="ECO:0000256" key="8">
    <source>
        <dbReference type="NCBIfam" id="TIGR03303"/>
    </source>
</evidence>
<dbReference type="PROSITE" id="PS51779">
    <property type="entry name" value="POTRA"/>
    <property type="match status" value="2"/>
</dbReference>
<evidence type="ECO:0000256" key="6">
    <source>
        <dbReference type="ARBA" id="ARBA00023136"/>
    </source>
</evidence>
<protein>
    <recommendedName>
        <fullName evidence="8">Outer membrane protein assembly factor BamA</fullName>
    </recommendedName>
</protein>
<dbReference type="PANTHER" id="PTHR12815:SF47">
    <property type="entry name" value="TRANSLOCATION AND ASSEMBLY MODULE SUBUNIT TAMA"/>
    <property type="match status" value="1"/>
</dbReference>
<proteinExistence type="predicted"/>
<evidence type="ECO:0000256" key="7">
    <source>
        <dbReference type="ARBA" id="ARBA00023237"/>
    </source>
</evidence>
<keyword evidence="4" id="KW-0732">Signal</keyword>
<evidence type="ECO:0000256" key="3">
    <source>
        <dbReference type="ARBA" id="ARBA00022692"/>
    </source>
</evidence>
<feature type="domain" description="POTRA" evidence="9">
    <location>
        <begin position="397"/>
        <end position="473"/>
    </location>
</feature>
<dbReference type="GO" id="GO:0071709">
    <property type="term" value="P:membrane assembly"/>
    <property type="evidence" value="ECO:0007669"/>
    <property type="project" value="InterPro"/>
</dbReference>
<dbReference type="Pfam" id="PF07244">
    <property type="entry name" value="POTRA"/>
    <property type="match status" value="3"/>
</dbReference>
<keyword evidence="6" id="KW-0472">Membrane</keyword>
<name>A0A2G1VXK9_9FLAO</name>
<dbReference type="NCBIfam" id="TIGR03303">
    <property type="entry name" value="OM_YaeT"/>
    <property type="match status" value="1"/>
</dbReference>
<keyword evidence="7" id="KW-0998">Cell outer membrane</keyword>
<evidence type="ECO:0000256" key="1">
    <source>
        <dbReference type="ARBA" id="ARBA00004370"/>
    </source>
</evidence>
<dbReference type="InterPro" id="IPR010827">
    <property type="entry name" value="BamA/TamA_POTRA"/>
</dbReference>
<sequence length="887" mass="100102">MCTKQFITIRKENDDLERRVSKLIKQMPVKQRLLMSLLVSCFTFTSLFAQQDLPVSNGKQYTIGEISVVGAKQYNEQTVIAFTRLRPGEQVYLPGDRISNVIKKLWDLDLFSDINLYATINGDVVDLKFEIEEVPELNKVTITGIKEKKTKDIIKDNDLKKGTKVTENLITKTKYYIENKYKKEGYLNSKVTIITRPANDTLAGQKVDMLVNVELSDRVKIEEIEFIGNDELSDSKLRKQMKNTKQKNLIRFWKRSKYIAENYAEDKVSVIDKYKEKGFRDARIVSDTLIKSGEDLITLKLTVEEGDKYYIGDIDFLGNTVYSDRELARQLGLEKGDVYNGVLLKERISKDGDPNADDLSNLYKNSGYLFSSINPVETNVENDTIDFEIRITEGKLAYFDRITITGNDKTKDRVIYRNLRTRPGQRYSQAAVLQTTRELGQTGFFDPEQLNPQFLNANPYDGTIDINYALVEQGASQIELQGGYGGGGFVGTLGLSFNNFSIQNLFNKEAYKPLPMGDGQKFSLRAQASTFYQTYSASLVEPWLGGKKPVQLQLSFSHSVQYRFDFSGGGRARPDKDQRFLITGGSIGLAKRLEVPDNFFTISHAISFQHFDLKNYNVGLFTFGNGSSENLAYTIGISRNETDINPIFPRSGSKFNLTAKLAPPYSLWNGTDYKQLADDRAAALAAGDRQAVAEIDQERFNWLEYYKIKFEGQWFTSLIGKLVLSSKTEFGFLGAYNNDRGIPPFDRFFLGGDGLGGFALDGREVIRLRGYPNQSVLPQDRSENPDLDPNDGATIYNKFEFELRYPITLKPSASIYALVFAEAGSSFDNFRDYNPFLVNRSAGAGIRIFMPAFGLLGIDFGYGFDPIPGTVGGPNGWETHFIIGQQF</sequence>
<comment type="subcellular location">
    <subcellularLocation>
        <location evidence="1">Membrane</location>
    </subcellularLocation>
</comment>
<comment type="caution">
    <text evidence="10">The sequence shown here is derived from an EMBL/GenBank/DDBJ whole genome shotgun (WGS) entry which is preliminary data.</text>
</comment>
<keyword evidence="3" id="KW-0812">Transmembrane</keyword>
<dbReference type="InterPro" id="IPR034746">
    <property type="entry name" value="POTRA"/>
</dbReference>
<evidence type="ECO:0000256" key="5">
    <source>
        <dbReference type="ARBA" id="ARBA00022737"/>
    </source>
</evidence>
<dbReference type="EMBL" id="NQXA01000001">
    <property type="protein sequence ID" value="PHQ31169.1"/>
    <property type="molecule type" value="Genomic_DNA"/>
</dbReference>
<accession>A0A2G1VXK9</accession>
<dbReference type="Gene3D" id="2.40.160.50">
    <property type="entry name" value="membrane protein fhac: a member of the omp85/tpsb transporter family"/>
    <property type="match status" value="1"/>
</dbReference>
<keyword evidence="11" id="KW-1185">Reference proteome</keyword>
<gene>
    <name evidence="10" type="primary">bamA</name>
    <name evidence="10" type="ORF">CJ305_02830</name>
</gene>
<dbReference type="PIRSF" id="PIRSF006076">
    <property type="entry name" value="OM_assembly_OMP85"/>
    <property type="match status" value="1"/>
</dbReference>
<dbReference type="InterPro" id="IPR023707">
    <property type="entry name" value="OM_assembly_BamA"/>
</dbReference>
<dbReference type="AlphaFoldDB" id="A0A2G1VXK9"/>